<keyword evidence="5 7" id="KW-0040">ANK repeat</keyword>
<dbReference type="OrthoDB" id="7729168at2759"/>
<feature type="transmembrane region" description="Helical" evidence="9">
    <location>
        <begin position="345"/>
        <end position="368"/>
    </location>
</feature>
<dbReference type="Pfam" id="PF13962">
    <property type="entry name" value="PGG"/>
    <property type="match status" value="1"/>
</dbReference>
<feature type="repeat" description="ANK" evidence="7">
    <location>
        <begin position="104"/>
        <end position="126"/>
    </location>
</feature>
<sequence length="446" mass="49830">MERKLYDAAVQGNRLLLLNLLEEDALLLDRYISGRYPETPLHVASMLGHLEFVDEILARKPELAKELDSRNSSPLHLASAKGCLQVAKSLLQVNPDMCVVSDIDGRNPLHIAAMKGHLGLLRELVQVRPWAARLPMEQGETILHACVRCNQLEALKLLVERVSDHELVNSQNHDGNTILHLAIAAKQTETINFLISSTTIDVNCENEDGFRALDLLSQNQRDMEEKEIVESLQRMEATRAKDKPLSNRQLKAIRTKILLSAWNQPNANNGNKKRKDGKRLVNSNTKADWVERQRNTLMLVATVLAAMAFQAGVNPPSGVWQDNDDSGETNHTAGLSVFAYNYPPIYTAFLVCNTTGFLASLSIILLLISGLPLRRRFYMWVLMVVMWVAITGMALSYLACLVAFTPGDLSSSLITILGIAMLVWIGLMLILLLGHTIRLISWWLNK</sequence>
<feature type="region of interest" description="Disordered" evidence="8">
    <location>
        <begin position="264"/>
        <end position="285"/>
    </location>
</feature>
<feature type="transmembrane region" description="Helical" evidence="9">
    <location>
        <begin position="296"/>
        <end position="313"/>
    </location>
</feature>
<evidence type="ECO:0000256" key="6">
    <source>
        <dbReference type="ARBA" id="ARBA00023136"/>
    </source>
</evidence>
<reference evidence="11" key="1">
    <citation type="submission" date="2023-05" db="EMBL/GenBank/DDBJ databases">
        <title>Genome and transcriptome analyses reveal genes involved in the formation of fine ridges on petal epidermal cells in Hibiscus trionum.</title>
        <authorList>
            <person name="Koshimizu S."/>
            <person name="Masuda S."/>
            <person name="Ishii T."/>
            <person name="Shirasu K."/>
            <person name="Hoshino A."/>
            <person name="Arita M."/>
        </authorList>
    </citation>
    <scope>NUCLEOTIDE SEQUENCE</scope>
    <source>
        <strain evidence="11">Hamamatsu line</strain>
    </source>
</reference>
<keyword evidence="6 9" id="KW-0472">Membrane</keyword>
<evidence type="ECO:0000256" key="4">
    <source>
        <dbReference type="ARBA" id="ARBA00022989"/>
    </source>
</evidence>
<evidence type="ECO:0000256" key="3">
    <source>
        <dbReference type="ARBA" id="ARBA00022737"/>
    </source>
</evidence>
<proteinExistence type="predicted"/>
<dbReference type="GO" id="GO:0005886">
    <property type="term" value="C:plasma membrane"/>
    <property type="evidence" value="ECO:0007669"/>
    <property type="project" value="TreeGrafter"/>
</dbReference>
<feature type="repeat" description="ANK" evidence="7">
    <location>
        <begin position="70"/>
        <end position="102"/>
    </location>
</feature>
<organism evidence="11 12">
    <name type="scientific">Hibiscus trionum</name>
    <name type="common">Flower of an hour</name>
    <dbReference type="NCBI Taxonomy" id="183268"/>
    <lineage>
        <taxon>Eukaryota</taxon>
        <taxon>Viridiplantae</taxon>
        <taxon>Streptophyta</taxon>
        <taxon>Embryophyta</taxon>
        <taxon>Tracheophyta</taxon>
        <taxon>Spermatophyta</taxon>
        <taxon>Magnoliopsida</taxon>
        <taxon>eudicotyledons</taxon>
        <taxon>Gunneridae</taxon>
        <taxon>Pentapetalae</taxon>
        <taxon>rosids</taxon>
        <taxon>malvids</taxon>
        <taxon>Malvales</taxon>
        <taxon>Malvaceae</taxon>
        <taxon>Malvoideae</taxon>
        <taxon>Hibiscus</taxon>
    </lineage>
</organism>
<evidence type="ECO:0000256" key="5">
    <source>
        <dbReference type="ARBA" id="ARBA00023043"/>
    </source>
</evidence>
<keyword evidence="3" id="KW-0677">Repeat</keyword>
<evidence type="ECO:0000256" key="1">
    <source>
        <dbReference type="ARBA" id="ARBA00004141"/>
    </source>
</evidence>
<evidence type="ECO:0000256" key="8">
    <source>
        <dbReference type="SAM" id="MobiDB-lite"/>
    </source>
</evidence>
<gene>
    <name evidence="11" type="ORF">HRI_004421100</name>
</gene>
<evidence type="ECO:0000259" key="10">
    <source>
        <dbReference type="Pfam" id="PF13962"/>
    </source>
</evidence>
<dbReference type="Proteomes" id="UP001165190">
    <property type="component" value="Unassembled WGS sequence"/>
</dbReference>
<dbReference type="EMBL" id="BSYR01000048">
    <property type="protein sequence ID" value="GMJ07519.1"/>
    <property type="molecule type" value="Genomic_DNA"/>
</dbReference>
<protein>
    <recommendedName>
        <fullName evidence="10">PGG domain-containing protein</fullName>
    </recommendedName>
</protein>
<feature type="transmembrane region" description="Helical" evidence="9">
    <location>
        <begin position="380"/>
        <end position="404"/>
    </location>
</feature>
<dbReference type="PROSITE" id="PS50297">
    <property type="entry name" value="ANK_REP_REGION"/>
    <property type="match status" value="1"/>
</dbReference>
<dbReference type="SMART" id="SM00248">
    <property type="entry name" value="ANK"/>
    <property type="match status" value="5"/>
</dbReference>
<evidence type="ECO:0000256" key="7">
    <source>
        <dbReference type="PROSITE-ProRule" id="PRU00023"/>
    </source>
</evidence>
<keyword evidence="4 9" id="KW-1133">Transmembrane helix</keyword>
<accession>A0A9W7J606</accession>
<dbReference type="SUPFAM" id="SSF48403">
    <property type="entry name" value="Ankyrin repeat"/>
    <property type="match status" value="1"/>
</dbReference>
<dbReference type="PANTHER" id="PTHR24186">
    <property type="entry name" value="PROTEIN PHOSPHATASE 1 REGULATORY SUBUNIT"/>
    <property type="match status" value="1"/>
</dbReference>
<dbReference type="Gene3D" id="1.25.40.20">
    <property type="entry name" value="Ankyrin repeat-containing domain"/>
    <property type="match status" value="2"/>
</dbReference>
<name>A0A9W7J606_HIBTR</name>
<keyword evidence="12" id="KW-1185">Reference proteome</keyword>
<dbReference type="InterPro" id="IPR036770">
    <property type="entry name" value="Ankyrin_rpt-contain_sf"/>
</dbReference>
<comment type="caution">
    <text evidence="11">The sequence shown here is derived from an EMBL/GenBank/DDBJ whole genome shotgun (WGS) entry which is preliminary data.</text>
</comment>
<dbReference type="PANTHER" id="PTHR24186:SF37">
    <property type="entry name" value="PGG DOMAIN-CONTAINING PROTEIN"/>
    <property type="match status" value="1"/>
</dbReference>
<dbReference type="PROSITE" id="PS50088">
    <property type="entry name" value="ANK_REPEAT"/>
    <property type="match status" value="3"/>
</dbReference>
<dbReference type="InterPro" id="IPR002110">
    <property type="entry name" value="Ankyrin_rpt"/>
</dbReference>
<comment type="subcellular location">
    <subcellularLocation>
        <location evidence="1">Membrane</location>
        <topology evidence="1">Multi-pass membrane protein</topology>
    </subcellularLocation>
</comment>
<evidence type="ECO:0000256" key="9">
    <source>
        <dbReference type="SAM" id="Phobius"/>
    </source>
</evidence>
<feature type="domain" description="PGG" evidence="10">
    <location>
        <begin position="288"/>
        <end position="402"/>
    </location>
</feature>
<dbReference type="Pfam" id="PF12796">
    <property type="entry name" value="Ank_2"/>
    <property type="match status" value="2"/>
</dbReference>
<evidence type="ECO:0000256" key="2">
    <source>
        <dbReference type="ARBA" id="ARBA00022692"/>
    </source>
</evidence>
<evidence type="ECO:0000313" key="11">
    <source>
        <dbReference type="EMBL" id="GMJ07519.1"/>
    </source>
</evidence>
<dbReference type="Pfam" id="PF00023">
    <property type="entry name" value="Ank"/>
    <property type="match status" value="1"/>
</dbReference>
<feature type="repeat" description="ANK" evidence="7">
    <location>
        <begin position="138"/>
        <end position="170"/>
    </location>
</feature>
<dbReference type="AlphaFoldDB" id="A0A9W7J606"/>
<evidence type="ECO:0000313" key="12">
    <source>
        <dbReference type="Proteomes" id="UP001165190"/>
    </source>
</evidence>
<feature type="transmembrane region" description="Helical" evidence="9">
    <location>
        <begin position="410"/>
        <end position="433"/>
    </location>
</feature>
<dbReference type="InterPro" id="IPR026961">
    <property type="entry name" value="PGG_dom"/>
</dbReference>
<keyword evidence="2 9" id="KW-0812">Transmembrane</keyword>